<feature type="transmembrane region" description="Helical" evidence="1">
    <location>
        <begin position="200"/>
        <end position="219"/>
    </location>
</feature>
<keyword evidence="3" id="KW-1185">Reference proteome</keyword>
<keyword evidence="2" id="KW-0560">Oxidoreductase</keyword>
<feature type="transmembrane region" description="Helical" evidence="1">
    <location>
        <begin position="6"/>
        <end position="29"/>
    </location>
</feature>
<dbReference type="GO" id="GO:0051912">
    <property type="term" value="F:CoB--CoM heterodisulfide reductase activity"/>
    <property type="evidence" value="ECO:0007669"/>
    <property type="project" value="UniProtKB-EC"/>
</dbReference>
<accession>A0A0E3Q655</accession>
<dbReference type="HOGENOM" id="CLU_1072042_0_0_2"/>
<dbReference type="GO" id="GO:0005886">
    <property type="term" value="C:plasma membrane"/>
    <property type="evidence" value="ECO:0007669"/>
    <property type="project" value="UniProtKB-SubCell"/>
</dbReference>
<keyword evidence="1" id="KW-0472">Membrane</keyword>
<protein>
    <submittedName>
        <fullName evidence="2">CoB--CoM heterodisulfide reductase 2 subunit E</fullName>
        <ecNumber evidence="2">1.8.98.1</ecNumber>
    </submittedName>
</protein>
<dbReference type="InterPro" id="IPR036197">
    <property type="entry name" value="NarG-like_sf"/>
</dbReference>
<sequence length="239" mass="26927">MATLAFVIFIYGLIVAFQKWGTGVTGYALEPQEGKKGSAITFLKTWWKQVTEESHHHGTPILEILILDIVFQRRILKRSPFRWIMHLCIFGGWMTLFALSGLMFTVEITEKIGIELPFTPDVFREWLSIPNYVFGYILLIGVLIAIVRRLFVSEVREASIMYDWVLIGVIFIVTISGFLADGIRTGLIWSFGLDPAAAPPAALFHSIFSLLFCIAFIPYSKYIHVIAIPLALLANKGGE</sequence>
<name>A0A0E3Q655_9EURY</name>
<dbReference type="EC" id="1.8.98.1" evidence="2"/>
<evidence type="ECO:0000313" key="3">
    <source>
        <dbReference type="Proteomes" id="UP000033096"/>
    </source>
</evidence>
<gene>
    <name evidence="2" type="ORF">MSVAZ_2770</name>
</gene>
<feature type="transmembrane region" description="Helical" evidence="1">
    <location>
        <begin position="83"/>
        <end position="106"/>
    </location>
</feature>
<dbReference type="SUPFAM" id="SSF103501">
    <property type="entry name" value="Respiratory nitrate reductase 1 gamma chain"/>
    <property type="match status" value="1"/>
</dbReference>
<dbReference type="EMBL" id="CP009520">
    <property type="protein sequence ID" value="AKB45039.1"/>
    <property type="molecule type" value="Genomic_DNA"/>
</dbReference>
<dbReference type="Gene3D" id="1.20.950.20">
    <property type="entry name" value="Transmembrane di-heme cytochromes, Chain C"/>
    <property type="match status" value="1"/>
</dbReference>
<proteinExistence type="predicted"/>
<feature type="transmembrane region" description="Helical" evidence="1">
    <location>
        <begin position="159"/>
        <end position="180"/>
    </location>
</feature>
<feature type="transmembrane region" description="Helical" evidence="1">
    <location>
        <begin position="126"/>
        <end position="147"/>
    </location>
</feature>
<dbReference type="KEGG" id="mvc:MSVAZ_2770"/>
<organism evidence="2 3">
    <name type="scientific">Methanosarcina vacuolata Z-761</name>
    <dbReference type="NCBI Taxonomy" id="1434123"/>
    <lineage>
        <taxon>Archaea</taxon>
        <taxon>Methanobacteriati</taxon>
        <taxon>Methanobacteriota</taxon>
        <taxon>Stenosarchaea group</taxon>
        <taxon>Methanomicrobia</taxon>
        <taxon>Methanosarcinales</taxon>
        <taxon>Methanosarcinaceae</taxon>
        <taxon>Methanosarcina</taxon>
    </lineage>
</organism>
<evidence type="ECO:0000313" key="2">
    <source>
        <dbReference type="EMBL" id="AKB45039.1"/>
    </source>
</evidence>
<dbReference type="STRING" id="1434123.MSVAZ_2770"/>
<dbReference type="AlphaFoldDB" id="A0A0E3Q655"/>
<evidence type="ECO:0000256" key="1">
    <source>
        <dbReference type="SAM" id="Phobius"/>
    </source>
</evidence>
<keyword evidence="1" id="KW-1133">Transmembrane helix</keyword>
<dbReference type="PATRIC" id="fig|1434123.4.peg.3403"/>
<reference evidence="2 3" key="1">
    <citation type="submission" date="2014-07" db="EMBL/GenBank/DDBJ databases">
        <title>Methanogenic archaea and the global carbon cycle.</title>
        <authorList>
            <person name="Henriksen J.R."/>
            <person name="Luke J."/>
            <person name="Reinhart S."/>
            <person name="Benedict M.N."/>
            <person name="Youngblut N.D."/>
            <person name="Metcalf M.E."/>
            <person name="Whitaker R.J."/>
            <person name="Metcalf W.W."/>
        </authorList>
    </citation>
    <scope>NUCLEOTIDE SEQUENCE [LARGE SCALE GENOMIC DNA]</scope>
    <source>
        <strain evidence="2 3">Z-761</strain>
    </source>
</reference>
<dbReference type="Proteomes" id="UP000033096">
    <property type="component" value="Chromosome"/>
</dbReference>
<keyword evidence="1" id="KW-0812">Transmembrane</keyword>